<protein>
    <recommendedName>
        <fullName evidence="13">Signal transducer and activator of transcription</fullName>
    </recommendedName>
</protein>
<name>A0AAV2HJ64_LYMST</name>
<keyword evidence="5" id="KW-0727">SH2 domain</keyword>
<evidence type="ECO:0008006" key="13">
    <source>
        <dbReference type="Google" id="ProtNLM"/>
    </source>
</evidence>
<dbReference type="InterPro" id="IPR008967">
    <property type="entry name" value="p53-like_TF_DNA-bd_sf"/>
</dbReference>
<keyword evidence="4" id="KW-0597">Phosphoprotein</keyword>
<proteinExistence type="predicted"/>
<dbReference type="Proteomes" id="UP001497497">
    <property type="component" value="Unassembled WGS sequence"/>
</dbReference>
<dbReference type="GO" id="GO:0003700">
    <property type="term" value="F:DNA-binding transcription factor activity"/>
    <property type="evidence" value="ECO:0007669"/>
    <property type="project" value="InterPro"/>
</dbReference>
<evidence type="ECO:0000256" key="3">
    <source>
        <dbReference type="ARBA" id="ARBA00022490"/>
    </source>
</evidence>
<dbReference type="GO" id="GO:0007165">
    <property type="term" value="P:signal transduction"/>
    <property type="evidence" value="ECO:0007669"/>
    <property type="project" value="InterPro"/>
</dbReference>
<feature type="compositionally biased region" description="Polar residues" evidence="10">
    <location>
        <begin position="1028"/>
        <end position="1053"/>
    </location>
</feature>
<sequence length="1075" mass="121747">MDTKEIIKRLMAERKVGTEQLYVKIPVFMRTRLSKIIDEINWSDISEACVMGKQGSMQEAHNKYNEVLANINKYIELCKSMTSDTDNTMFMMADYNYILNEYGSDPSKFAREMAHCIQMEKDLIENFKRDTTGATLLWQQCNFENQPADSQPAIDLAEQESVEMERDDPLAPMLTQFEKWIDEAENLCIMASNDHSEMTEMTESSALYANIVPFSEDIGMTSEELAALCKHEERLAASDKFFQNKTLLIEKLKVISEGMTMFLDTLSIQVTNWNNEEAKKSVGVGPGLPFQELSRSFESFGGSLQRVLTMFAGGSFAFIHEEDSMLPPTDLSSMSPIPHLHQNFKKIERLLFQINLVVDLQPKELMSIESAGKKDSAAATSATESSKKQKSYCTKKNQNIETSVRLLVGNSFPNVMIENARIDLVSEKDLASPQSPTQLTGKERRPKLDFGVKFDQTNLYVKFNEVAVKNFSRIEQNTVYKQFFRIQYLIDVVVNGIKYSLKTLSLPFMFHTGSNQILELIGARMWYIANVQDMYHGNFTCPDNLDVNQVIDMLDNRVTYLDKRQRRLTEPEKEFLKKRLPSTTGDKVTMQGFIKDKMKKSRTSEELPFSFHTWFHAVLHSFHEYLLEPWIDGIIYGFCSETTTKNLLMRSDIAAGTFILRPSISNDIKNMSSKEATAAITMDIKLLMDKSTDPAHMYQVQSVPIFIKTIHKNSLYGAIYGILKNNSPIAKFVYTASEIKPVSCLRRYKGKTDSKNQLFKDYKLLVEKVENFSIRETDDSVQGSSSNDRNQDDFNHSGPGPSTRKRRLLSSQSSTSSSAGQGRSTRPMSRSASREDSNLPAFNELNQEPQIAEMVPLNSRLIPTQGQRLGRQSNSVPETHNPFQVCTVGNSIFSFQGIQVDTSNIPRNQLFVSMPVHNNINNPGLSEMSMNLVRETAIRDQELGSQLLDFLREGFPTTGRSMDSLSSSFSSSSNTMSPESLRSESSPDNLPRVLEDVLEVVLEEALEMSLETERRSNVNGVRRNRNRLSMNDQNMNPFSSQPIINQPWSSPNDSGIDGDEIPSPDPMGNRQPLDV</sequence>
<comment type="subcellular location">
    <subcellularLocation>
        <location evidence="2">Cytoplasm</location>
    </subcellularLocation>
    <subcellularLocation>
        <location evidence="1">Nucleus</location>
    </subcellularLocation>
</comment>
<evidence type="ECO:0000256" key="5">
    <source>
        <dbReference type="ARBA" id="ARBA00022999"/>
    </source>
</evidence>
<dbReference type="GO" id="GO:0003677">
    <property type="term" value="F:DNA binding"/>
    <property type="evidence" value="ECO:0007669"/>
    <property type="project" value="UniProtKB-KW"/>
</dbReference>
<dbReference type="GO" id="GO:0005737">
    <property type="term" value="C:cytoplasm"/>
    <property type="evidence" value="ECO:0007669"/>
    <property type="project" value="UniProtKB-SubCell"/>
</dbReference>
<evidence type="ECO:0000256" key="9">
    <source>
        <dbReference type="ARBA" id="ARBA00023242"/>
    </source>
</evidence>
<reference evidence="11 12" key="1">
    <citation type="submission" date="2024-04" db="EMBL/GenBank/DDBJ databases">
        <authorList>
            <consortium name="Genoscope - CEA"/>
            <person name="William W."/>
        </authorList>
    </citation>
    <scope>NUCLEOTIDE SEQUENCE [LARGE SCALE GENOMIC DNA]</scope>
</reference>
<feature type="region of interest" description="Disordered" evidence="10">
    <location>
        <begin position="959"/>
        <end position="989"/>
    </location>
</feature>
<dbReference type="Gene3D" id="2.60.40.630">
    <property type="entry name" value="STAT transcription factor, DNA-binding domain"/>
    <property type="match status" value="1"/>
</dbReference>
<keyword evidence="3" id="KW-0963">Cytoplasm</keyword>
<accession>A0AAV2HJ64</accession>
<dbReference type="AlphaFoldDB" id="A0AAV2HJ64"/>
<dbReference type="Gene3D" id="1.10.238.10">
    <property type="entry name" value="EF-hand"/>
    <property type="match status" value="1"/>
</dbReference>
<dbReference type="SUPFAM" id="SSF49417">
    <property type="entry name" value="p53-like transcription factors"/>
    <property type="match status" value="1"/>
</dbReference>
<dbReference type="Gene3D" id="1.10.532.10">
    <property type="entry name" value="STAT transcription factor, N-terminal domain"/>
    <property type="match status" value="1"/>
</dbReference>
<evidence type="ECO:0000256" key="6">
    <source>
        <dbReference type="ARBA" id="ARBA00023015"/>
    </source>
</evidence>
<evidence type="ECO:0000313" key="11">
    <source>
        <dbReference type="EMBL" id="CAL1533578.1"/>
    </source>
</evidence>
<evidence type="ECO:0000256" key="10">
    <source>
        <dbReference type="SAM" id="MobiDB-lite"/>
    </source>
</evidence>
<keyword evidence="12" id="KW-1185">Reference proteome</keyword>
<dbReference type="GO" id="GO:0005634">
    <property type="term" value="C:nucleus"/>
    <property type="evidence" value="ECO:0007669"/>
    <property type="project" value="UniProtKB-SubCell"/>
</dbReference>
<evidence type="ECO:0000313" key="12">
    <source>
        <dbReference type="Proteomes" id="UP001497497"/>
    </source>
</evidence>
<feature type="compositionally biased region" description="Low complexity" evidence="10">
    <location>
        <begin position="809"/>
        <end position="826"/>
    </location>
</feature>
<keyword evidence="6" id="KW-0805">Transcription regulation</keyword>
<keyword evidence="8" id="KW-0804">Transcription</keyword>
<gene>
    <name evidence="11" type="ORF">GSLYS_00007538001</name>
</gene>
<feature type="region of interest" description="Disordered" evidence="10">
    <location>
        <begin position="776"/>
        <end position="849"/>
    </location>
</feature>
<organism evidence="11 12">
    <name type="scientific">Lymnaea stagnalis</name>
    <name type="common">Great pond snail</name>
    <name type="synonym">Helix stagnalis</name>
    <dbReference type="NCBI Taxonomy" id="6523"/>
    <lineage>
        <taxon>Eukaryota</taxon>
        <taxon>Metazoa</taxon>
        <taxon>Spiralia</taxon>
        <taxon>Lophotrochozoa</taxon>
        <taxon>Mollusca</taxon>
        <taxon>Gastropoda</taxon>
        <taxon>Heterobranchia</taxon>
        <taxon>Euthyneura</taxon>
        <taxon>Panpulmonata</taxon>
        <taxon>Hygrophila</taxon>
        <taxon>Lymnaeoidea</taxon>
        <taxon>Lymnaeidae</taxon>
        <taxon>Lymnaea</taxon>
    </lineage>
</organism>
<evidence type="ECO:0000256" key="2">
    <source>
        <dbReference type="ARBA" id="ARBA00004496"/>
    </source>
</evidence>
<comment type="caution">
    <text evidence="11">The sequence shown here is derived from an EMBL/GenBank/DDBJ whole genome shotgun (WGS) entry which is preliminary data.</text>
</comment>
<evidence type="ECO:0000256" key="1">
    <source>
        <dbReference type="ARBA" id="ARBA00004123"/>
    </source>
</evidence>
<keyword evidence="7" id="KW-0238">DNA-binding</keyword>
<dbReference type="InterPro" id="IPR001217">
    <property type="entry name" value="STAT"/>
</dbReference>
<evidence type="ECO:0000256" key="8">
    <source>
        <dbReference type="ARBA" id="ARBA00023163"/>
    </source>
</evidence>
<dbReference type="InterPro" id="IPR036535">
    <property type="entry name" value="STAT_N_sf"/>
</dbReference>
<dbReference type="EMBL" id="CAXITT010000146">
    <property type="protein sequence ID" value="CAL1533578.1"/>
    <property type="molecule type" value="Genomic_DNA"/>
</dbReference>
<feature type="region of interest" description="Disordered" evidence="10">
    <location>
        <begin position="370"/>
        <end position="394"/>
    </location>
</feature>
<feature type="region of interest" description="Disordered" evidence="10">
    <location>
        <begin position="1011"/>
        <end position="1075"/>
    </location>
</feature>
<evidence type="ECO:0000256" key="7">
    <source>
        <dbReference type="ARBA" id="ARBA00023125"/>
    </source>
</evidence>
<feature type="compositionally biased region" description="Low complexity" evidence="10">
    <location>
        <begin position="961"/>
        <end position="980"/>
    </location>
</feature>
<evidence type="ECO:0000256" key="4">
    <source>
        <dbReference type="ARBA" id="ARBA00022553"/>
    </source>
</evidence>
<dbReference type="PANTHER" id="PTHR11801">
    <property type="entry name" value="SIGNAL TRANSDUCER AND ACTIVATOR OF TRANSCRIPTION"/>
    <property type="match status" value="1"/>
</dbReference>
<dbReference type="InterPro" id="IPR012345">
    <property type="entry name" value="STAT_TF_DNA-bd_N"/>
</dbReference>
<keyword evidence="9" id="KW-0539">Nucleus</keyword>